<sequence>MVRHKSFSLARETPDEAAFEMEAMDYDFHLFTDLDTGRDSVIYRAGPTGY</sequence>
<dbReference type="Gene3D" id="3.30.505.50">
    <property type="entry name" value="Sigma 54 modulation/S30EA ribosomal protein, C-terminal domain"/>
    <property type="match status" value="1"/>
</dbReference>
<dbReference type="InterPro" id="IPR038416">
    <property type="entry name" value="Ribosom_S30AE_C_sf"/>
</dbReference>
<dbReference type="Proteomes" id="UP001057702">
    <property type="component" value="Unassembled WGS sequence"/>
</dbReference>
<feature type="domain" description="Sigma 54 modulation/S30EA ribosomal protein C-terminal" evidence="1">
    <location>
        <begin position="2"/>
        <end position="50"/>
    </location>
</feature>
<proteinExistence type="predicted"/>
<name>A0ABT1Q553_9ACTN</name>
<evidence type="ECO:0000259" key="1">
    <source>
        <dbReference type="Pfam" id="PF16321"/>
    </source>
</evidence>
<accession>A0ABT1Q553</accession>
<comment type="caution">
    <text evidence="2">The sequence shown here is derived from an EMBL/GenBank/DDBJ whole genome shotgun (WGS) entry which is preliminary data.</text>
</comment>
<protein>
    <submittedName>
        <fullName evidence="2">Sigma 54 modulation/S30EA ribosomal C-terminal domain-containing protein</fullName>
    </submittedName>
</protein>
<dbReference type="EMBL" id="JANFNG010000027">
    <property type="protein sequence ID" value="MCQ4083887.1"/>
    <property type="molecule type" value="Genomic_DNA"/>
</dbReference>
<evidence type="ECO:0000313" key="3">
    <source>
        <dbReference type="Proteomes" id="UP001057702"/>
    </source>
</evidence>
<organism evidence="2 3">
    <name type="scientific">Streptomyces humicola</name>
    <dbReference type="NCBI Taxonomy" id="2953240"/>
    <lineage>
        <taxon>Bacteria</taxon>
        <taxon>Bacillati</taxon>
        <taxon>Actinomycetota</taxon>
        <taxon>Actinomycetes</taxon>
        <taxon>Kitasatosporales</taxon>
        <taxon>Streptomycetaceae</taxon>
        <taxon>Streptomyces</taxon>
    </lineage>
</organism>
<dbReference type="Pfam" id="PF16321">
    <property type="entry name" value="Ribosom_S30AE_C"/>
    <property type="match status" value="1"/>
</dbReference>
<gene>
    <name evidence="2" type="ORF">NGB36_25685</name>
</gene>
<evidence type="ECO:0000313" key="2">
    <source>
        <dbReference type="EMBL" id="MCQ4083887.1"/>
    </source>
</evidence>
<dbReference type="InterPro" id="IPR032528">
    <property type="entry name" value="Ribosom_S30AE_C"/>
</dbReference>
<keyword evidence="3" id="KW-1185">Reference proteome</keyword>
<dbReference type="RefSeq" id="WP_255922909.1">
    <property type="nucleotide sequence ID" value="NZ_JANFNG010000027.1"/>
</dbReference>
<reference evidence="2" key="1">
    <citation type="submission" date="2022-06" db="EMBL/GenBank/DDBJ databases">
        <title>Draft genome sequence of Streptomyces sp. RB6PN25 isolated from peat swamp forest in Thailand.</title>
        <authorList>
            <person name="Duangmal K."/>
            <person name="Klaysubun C."/>
        </authorList>
    </citation>
    <scope>NUCLEOTIDE SEQUENCE</scope>
    <source>
        <strain evidence="2">RB6PN25</strain>
    </source>
</reference>